<gene>
    <name evidence="2" type="ORF">NDU88_003884</name>
</gene>
<dbReference type="AlphaFoldDB" id="A0AAV7RHI6"/>
<dbReference type="EMBL" id="JANPWB010000009">
    <property type="protein sequence ID" value="KAJ1151097.1"/>
    <property type="molecule type" value="Genomic_DNA"/>
</dbReference>
<feature type="region of interest" description="Disordered" evidence="1">
    <location>
        <begin position="105"/>
        <end position="131"/>
    </location>
</feature>
<feature type="region of interest" description="Disordered" evidence="1">
    <location>
        <begin position="16"/>
        <end position="69"/>
    </location>
</feature>
<keyword evidence="3" id="KW-1185">Reference proteome</keyword>
<organism evidence="2 3">
    <name type="scientific">Pleurodeles waltl</name>
    <name type="common">Iberian ribbed newt</name>
    <dbReference type="NCBI Taxonomy" id="8319"/>
    <lineage>
        <taxon>Eukaryota</taxon>
        <taxon>Metazoa</taxon>
        <taxon>Chordata</taxon>
        <taxon>Craniata</taxon>
        <taxon>Vertebrata</taxon>
        <taxon>Euteleostomi</taxon>
        <taxon>Amphibia</taxon>
        <taxon>Batrachia</taxon>
        <taxon>Caudata</taxon>
        <taxon>Salamandroidea</taxon>
        <taxon>Salamandridae</taxon>
        <taxon>Pleurodelinae</taxon>
        <taxon>Pleurodeles</taxon>
    </lineage>
</organism>
<evidence type="ECO:0000313" key="3">
    <source>
        <dbReference type="Proteomes" id="UP001066276"/>
    </source>
</evidence>
<feature type="compositionally biased region" description="Basic and acidic residues" evidence="1">
    <location>
        <begin position="117"/>
        <end position="131"/>
    </location>
</feature>
<proteinExistence type="predicted"/>
<evidence type="ECO:0000313" key="2">
    <source>
        <dbReference type="EMBL" id="KAJ1151097.1"/>
    </source>
</evidence>
<sequence length="131" mass="14130">MEGGAGCCTYSTMQRSPHELQSKGRSMVKSVKTARNVRGKRPIISDKMANIDFGARGPHQTDNSPASGSSLVFSMTLPIPISQNLCHGYSATYEVECTRSAIGKQGEYDSGNLDNADSSRQELTQSEKKPA</sequence>
<dbReference type="Proteomes" id="UP001066276">
    <property type="component" value="Chromosome 5"/>
</dbReference>
<comment type="caution">
    <text evidence="2">The sequence shown here is derived from an EMBL/GenBank/DDBJ whole genome shotgun (WGS) entry which is preliminary data.</text>
</comment>
<accession>A0AAV7RHI6</accession>
<protein>
    <submittedName>
        <fullName evidence="2">Uncharacterized protein</fullName>
    </submittedName>
</protein>
<feature type="compositionally biased region" description="Polar residues" evidence="1">
    <location>
        <begin position="60"/>
        <end position="69"/>
    </location>
</feature>
<reference evidence="2" key="1">
    <citation type="journal article" date="2022" name="bioRxiv">
        <title>Sequencing and chromosome-scale assembly of the giantPleurodeles waltlgenome.</title>
        <authorList>
            <person name="Brown T."/>
            <person name="Elewa A."/>
            <person name="Iarovenko S."/>
            <person name="Subramanian E."/>
            <person name="Araus A.J."/>
            <person name="Petzold A."/>
            <person name="Susuki M."/>
            <person name="Suzuki K.-i.T."/>
            <person name="Hayashi T."/>
            <person name="Toyoda A."/>
            <person name="Oliveira C."/>
            <person name="Osipova E."/>
            <person name="Leigh N.D."/>
            <person name="Simon A."/>
            <person name="Yun M.H."/>
        </authorList>
    </citation>
    <scope>NUCLEOTIDE SEQUENCE</scope>
    <source>
        <strain evidence="2">20211129_DDA</strain>
        <tissue evidence="2">Liver</tissue>
    </source>
</reference>
<name>A0AAV7RHI6_PLEWA</name>
<evidence type="ECO:0000256" key="1">
    <source>
        <dbReference type="SAM" id="MobiDB-lite"/>
    </source>
</evidence>